<dbReference type="PANTHER" id="PTHR23077">
    <property type="entry name" value="AAA-FAMILY ATPASE"/>
    <property type="match status" value="1"/>
</dbReference>
<protein>
    <recommendedName>
        <fullName evidence="2">ATPase AAA-type core domain-containing protein</fullName>
    </recommendedName>
</protein>
<dbReference type="GO" id="GO:0016558">
    <property type="term" value="P:protein import into peroxisome matrix"/>
    <property type="evidence" value="ECO:0007669"/>
    <property type="project" value="TreeGrafter"/>
</dbReference>
<name>A0A8D0HHC1_SPHPU</name>
<evidence type="ECO:0000313" key="4">
    <source>
        <dbReference type="Proteomes" id="UP000694392"/>
    </source>
</evidence>
<sequence>MQTAFLHEVKIEAPSELHRKAILSVLTDSVPLGKEVNLTKLARRSAGFVLGDFCALLSHSGRAACTRIQNSSFPGGLSEEEERDFCAAGFPVLAEDINAALNQLHDAHSQAVGAPKIPAVYWQDVGGLQDVKKEILDTIQLPLEHPELLSLGLHRSGLLLYGPPGTGKTLLAKAVATECAMTFLSVKGPELINMYVGQSEGNVREGECGALARAWTEPPGGLPPQSQTKWEGRGRSSKSCL</sequence>
<reference evidence="3" key="1">
    <citation type="submission" date="2025-08" db="UniProtKB">
        <authorList>
            <consortium name="Ensembl"/>
        </authorList>
    </citation>
    <scope>IDENTIFICATION</scope>
</reference>
<dbReference type="Pfam" id="PF00004">
    <property type="entry name" value="AAA"/>
    <property type="match status" value="1"/>
</dbReference>
<dbReference type="GeneTree" id="ENSGT00550000074953"/>
<dbReference type="GO" id="GO:0005778">
    <property type="term" value="C:peroxisomal membrane"/>
    <property type="evidence" value="ECO:0007669"/>
    <property type="project" value="TreeGrafter"/>
</dbReference>
<proteinExistence type="predicted"/>
<evidence type="ECO:0000313" key="3">
    <source>
        <dbReference type="Ensembl" id="ENSSPUP00000024325.1"/>
    </source>
</evidence>
<organism evidence="3 4">
    <name type="scientific">Sphenodon punctatus</name>
    <name type="common">Tuatara</name>
    <name type="synonym">Hatteria punctata</name>
    <dbReference type="NCBI Taxonomy" id="8508"/>
    <lineage>
        <taxon>Eukaryota</taxon>
        <taxon>Metazoa</taxon>
        <taxon>Chordata</taxon>
        <taxon>Craniata</taxon>
        <taxon>Vertebrata</taxon>
        <taxon>Euteleostomi</taxon>
        <taxon>Lepidosauria</taxon>
        <taxon>Sphenodontia</taxon>
        <taxon>Sphenodontidae</taxon>
        <taxon>Sphenodon</taxon>
    </lineage>
</organism>
<evidence type="ECO:0000256" key="1">
    <source>
        <dbReference type="SAM" id="MobiDB-lite"/>
    </source>
</evidence>
<feature type="domain" description="ATPase AAA-type core" evidence="2">
    <location>
        <begin position="158"/>
        <end position="205"/>
    </location>
</feature>
<dbReference type="GO" id="GO:0005524">
    <property type="term" value="F:ATP binding"/>
    <property type="evidence" value="ECO:0007669"/>
    <property type="project" value="InterPro"/>
</dbReference>
<dbReference type="AlphaFoldDB" id="A0A8D0HHC1"/>
<dbReference type="FunFam" id="1.10.8.60:FF:000059">
    <property type="entry name" value="peroxisome biogenesis factor 6"/>
    <property type="match status" value="1"/>
</dbReference>
<dbReference type="Ensembl" id="ENSSPUT00000025962.1">
    <property type="protein sequence ID" value="ENSSPUP00000024325.1"/>
    <property type="gene ID" value="ENSSPUG00000018648.1"/>
</dbReference>
<keyword evidence="4" id="KW-1185">Reference proteome</keyword>
<dbReference type="InterPro" id="IPR050168">
    <property type="entry name" value="AAA_ATPase_domain"/>
</dbReference>
<dbReference type="Proteomes" id="UP000694392">
    <property type="component" value="Unplaced"/>
</dbReference>
<dbReference type="PANTHER" id="PTHR23077:SF9">
    <property type="entry name" value="PEROXISOMAL ATPASE PEX6"/>
    <property type="match status" value="1"/>
</dbReference>
<reference evidence="3" key="2">
    <citation type="submission" date="2025-09" db="UniProtKB">
        <authorList>
            <consortium name="Ensembl"/>
        </authorList>
    </citation>
    <scope>IDENTIFICATION</scope>
</reference>
<dbReference type="SUPFAM" id="SSF52540">
    <property type="entry name" value="P-loop containing nucleoside triphosphate hydrolases"/>
    <property type="match status" value="1"/>
</dbReference>
<dbReference type="GO" id="GO:0016887">
    <property type="term" value="F:ATP hydrolysis activity"/>
    <property type="evidence" value="ECO:0007669"/>
    <property type="project" value="InterPro"/>
</dbReference>
<dbReference type="InterPro" id="IPR003959">
    <property type="entry name" value="ATPase_AAA_core"/>
</dbReference>
<feature type="region of interest" description="Disordered" evidence="1">
    <location>
        <begin position="214"/>
        <end position="241"/>
    </location>
</feature>
<dbReference type="InterPro" id="IPR027417">
    <property type="entry name" value="P-loop_NTPase"/>
</dbReference>
<dbReference type="GO" id="GO:0005829">
    <property type="term" value="C:cytosol"/>
    <property type="evidence" value="ECO:0007669"/>
    <property type="project" value="TreeGrafter"/>
</dbReference>
<dbReference type="Gene3D" id="1.10.8.60">
    <property type="match status" value="1"/>
</dbReference>
<accession>A0A8D0HHC1</accession>
<evidence type="ECO:0000259" key="2">
    <source>
        <dbReference type="Pfam" id="PF00004"/>
    </source>
</evidence>
<dbReference type="Gene3D" id="3.40.50.300">
    <property type="entry name" value="P-loop containing nucleotide triphosphate hydrolases"/>
    <property type="match status" value="1"/>
</dbReference>